<evidence type="ECO:0000256" key="1">
    <source>
        <dbReference type="SAM" id="MobiDB-lite"/>
    </source>
</evidence>
<dbReference type="AlphaFoldDB" id="A0A7K5FQE8"/>
<reference evidence="2 3" key="1">
    <citation type="submission" date="2019-09" db="EMBL/GenBank/DDBJ databases">
        <title>Bird 10,000 Genomes (B10K) Project - Family phase.</title>
        <authorList>
            <person name="Zhang G."/>
        </authorList>
    </citation>
    <scope>NUCLEOTIDE SEQUENCE [LARGE SCALE GENOMIC DNA]</scope>
    <source>
        <strain evidence="2">B10K-DU-017-47</strain>
    </source>
</reference>
<feature type="compositionally biased region" description="Basic and acidic residues" evidence="1">
    <location>
        <begin position="55"/>
        <end position="73"/>
    </location>
</feature>
<gene>
    <name evidence="2" type="primary">Mlph_1</name>
    <name evidence="2" type="ORF">PROATE_R15304</name>
</gene>
<feature type="compositionally biased region" description="Polar residues" evidence="1">
    <location>
        <begin position="27"/>
        <end position="43"/>
    </location>
</feature>
<accession>A0A7K5FQE8</accession>
<proteinExistence type="predicted"/>
<feature type="compositionally biased region" description="Basic and acidic residues" evidence="1">
    <location>
        <begin position="79"/>
        <end position="89"/>
    </location>
</feature>
<comment type="caution">
    <text evidence="2">The sequence shown here is derived from an EMBL/GenBank/DDBJ whole genome shotgun (WGS) entry which is preliminary data.</text>
</comment>
<feature type="non-terminal residue" evidence="2">
    <location>
        <position position="1"/>
    </location>
</feature>
<evidence type="ECO:0000313" key="3">
    <source>
        <dbReference type="Proteomes" id="UP000562415"/>
    </source>
</evidence>
<feature type="non-terminal residue" evidence="2">
    <location>
        <position position="104"/>
    </location>
</feature>
<name>A0A7K5FQE8_PROAR</name>
<dbReference type="OrthoDB" id="10072397at2759"/>
<keyword evidence="3" id="KW-1185">Reference proteome</keyword>
<protein>
    <submittedName>
        <fullName evidence="2">MELPH protein</fullName>
    </submittedName>
</protein>
<dbReference type="EMBL" id="VYZH01003514">
    <property type="protein sequence ID" value="NWS47084.1"/>
    <property type="molecule type" value="Genomic_DNA"/>
</dbReference>
<dbReference type="Proteomes" id="UP000562415">
    <property type="component" value="Unassembled WGS sequence"/>
</dbReference>
<sequence length="104" mass="11797">MDTSDEDTKEAQFPAYPPHHMKRRNRASSQENASHSGNQTPAPDSQLDPDAEEEELKRKLEELASNISDKEVSSEEVEREEKKRAKKPEMSPSSDDMAKDARKV</sequence>
<evidence type="ECO:0000313" key="2">
    <source>
        <dbReference type="EMBL" id="NWS47084.1"/>
    </source>
</evidence>
<feature type="region of interest" description="Disordered" evidence="1">
    <location>
        <begin position="1"/>
        <end position="104"/>
    </location>
</feature>
<organism evidence="2 3">
    <name type="scientific">Probosciger aterrimus</name>
    <name type="common">Palm cockatoo</name>
    <dbReference type="NCBI Taxonomy" id="141839"/>
    <lineage>
        <taxon>Eukaryota</taxon>
        <taxon>Metazoa</taxon>
        <taxon>Chordata</taxon>
        <taxon>Craniata</taxon>
        <taxon>Vertebrata</taxon>
        <taxon>Euteleostomi</taxon>
        <taxon>Archelosauria</taxon>
        <taxon>Archosauria</taxon>
        <taxon>Dinosauria</taxon>
        <taxon>Saurischia</taxon>
        <taxon>Theropoda</taxon>
        <taxon>Coelurosauria</taxon>
        <taxon>Aves</taxon>
        <taxon>Neognathae</taxon>
        <taxon>Neoaves</taxon>
        <taxon>Telluraves</taxon>
        <taxon>Australaves</taxon>
        <taxon>Psittaciformes</taxon>
        <taxon>Cacatuidae</taxon>
        <taxon>Probosciger</taxon>
    </lineage>
</organism>